<keyword evidence="6" id="KW-1185">Reference proteome</keyword>
<proteinExistence type="predicted"/>
<dbReference type="Gene3D" id="3.40.50.150">
    <property type="entry name" value="Vaccinia Virus protein VP39"/>
    <property type="match status" value="1"/>
</dbReference>
<dbReference type="GO" id="GO:0032259">
    <property type="term" value="P:methylation"/>
    <property type="evidence" value="ECO:0007669"/>
    <property type="project" value="UniProtKB-KW"/>
</dbReference>
<reference evidence="5 6" key="1">
    <citation type="submission" date="2024-07" db="EMBL/GenBank/DDBJ databases">
        <authorList>
            <person name="Li M."/>
        </authorList>
    </citation>
    <scope>NUCLEOTIDE SEQUENCE [LARGE SCALE GENOMIC DNA]</scope>
    <source>
        <strain evidence="5 6">25A3E</strain>
    </source>
</reference>
<organism evidence="5 6">
    <name type="scientific">Pseudomonas zhanjiangensis</name>
    <dbReference type="NCBI Taxonomy" id="3239015"/>
    <lineage>
        <taxon>Bacteria</taxon>
        <taxon>Pseudomonadati</taxon>
        <taxon>Pseudomonadota</taxon>
        <taxon>Gammaproteobacteria</taxon>
        <taxon>Pseudomonadales</taxon>
        <taxon>Pseudomonadaceae</taxon>
        <taxon>Pseudomonas</taxon>
    </lineage>
</organism>
<dbReference type="SMART" id="SM00028">
    <property type="entry name" value="TPR"/>
    <property type="match status" value="2"/>
</dbReference>
<dbReference type="RefSeq" id="WP_369288970.1">
    <property type="nucleotide sequence ID" value="NZ_JBFTEG010000018.1"/>
</dbReference>
<dbReference type="GO" id="GO:0008168">
    <property type="term" value="F:methyltransferase activity"/>
    <property type="evidence" value="ECO:0007669"/>
    <property type="project" value="UniProtKB-KW"/>
</dbReference>
<dbReference type="Proteomes" id="UP001560296">
    <property type="component" value="Unassembled WGS sequence"/>
</dbReference>
<evidence type="ECO:0000256" key="3">
    <source>
        <dbReference type="ARBA" id="ARBA00022691"/>
    </source>
</evidence>
<dbReference type="PANTHER" id="PTHR24422:SF19">
    <property type="entry name" value="CHEMOTAXIS PROTEIN METHYLTRANSFERASE"/>
    <property type="match status" value="1"/>
</dbReference>
<dbReference type="PRINTS" id="PR00996">
    <property type="entry name" value="CHERMTFRASE"/>
</dbReference>
<dbReference type="Gene3D" id="1.25.40.10">
    <property type="entry name" value="Tetratricopeptide repeat domain"/>
    <property type="match status" value="1"/>
</dbReference>
<evidence type="ECO:0000256" key="1">
    <source>
        <dbReference type="ARBA" id="ARBA00022603"/>
    </source>
</evidence>
<dbReference type="InterPro" id="IPR000780">
    <property type="entry name" value="CheR_MeTrfase"/>
</dbReference>
<dbReference type="InterPro" id="IPR019734">
    <property type="entry name" value="TPR_rpt"/>
</dbReference>
<dbReference type="EMBL" id="JBFTEG010000018">
    <property type="protein sequence ID" value="MEX6504030.1"/>
    <property type="molecule type" value="Genomic_DNA"/>
</dbReference>
<evidence type="ECO:0000313" key="5">
    <source>
        <dbReference type="EMBL" id="MEX6504030.1"/>
    </source>
</evidence>
<dbReference type="InterPro" id="IPR011990">
    <property type="entry name" value="TPR-like_helical_dom_sf"/>
</dbReference>
<sequence length="523" mass="57221">MMARVEADCSPRLLAALSHKVLQHLGMDFTGPRSADLLRRLQQLAFDQQVADVPRWLQELAFSDWDASRVQQLVPAFTVGETYFRRDLEAFDWLRVAHLQPLLARRRAAGRHHLRLWSAGCCTGEEAYGLLFLLDELLGEEREQWSLELVASDINTGFLARAEQAVYGRNAFRSSDEGFRNRYFQAEGRQWRVRPAWRGRIRFLPYNLADARLAPALADADLILCRNVLMYFSPARALAALRRLLASLSGEGLLLLSAVEAGLATQAGLNGHWAGSNYALRAGARQAVGEGPPALPAGFAPALPTLPAVGQPAGSCPPPLAPLPSPPAAIRPAAESAQVHRLQAPREGQAERDWQLAGQAQAAGRPVQAREALLSYLREPGLSQLQQHQAYLALARLCADQRELVQAGDWLQRALALDSSAPAAYWLQALLAQQQDEVTAALLAVQKALYLDPAFILGHFLRARLLRALGRAEASDKALRVCRELLEAEDAQAPLPLGDGLSCGQLLRLCQQLQEGGCPCPSP</sequence>
<evidence type="ECO:0000259" key="4">
    <source>
        <dbReference type="PROSITE" id="PS50123"/>
    </source>
</evidence>
<name>A0ABV3YXG4_9PSED</name>
<feature type="domain" description="CheR-type methyltransferase" evidence="4">
    <location>
        <begin position="21"/>
        <end position="261"/>
    </location>
</feature>
<accession>A0ABV3YXG4</accession>
<protein>
    <submittedName>
        <fullName evidence="5">CheR family methyltransferase</fullName>
    </submittedName>
</protein>
<dbReference type="PROSITE" id="PS50123">
    <property type="entry name" value="CHER"/>
    <property type="match status" value="1"/>
</dbReference>
<dbReference type="InterPro" id="IPR029063">
    <property type="entry name" value="SAM-dependent_MTases_sf"/>
</dbReference>
<evidence type="ECO:0000256" key="2">
    <source>
        <dbReference type="ARBA" id="ARBA00022679"/>
    </source>
</evidence>
<comment type="caution">
    <text evidence="5">The sequence shown here is derived from an EMBL/GenBank/DDBJ whole genome shotgun (WGS) entry which is preliminary data.</text>
</comment>
<dbReference type="InterPro" id="IPR022642">
    <property type="entry name" value="CheR_C"/>
</dbReference>
<dbReference type="Pfam" id="PF01739">
    <property type="entry name" value="CheR"/>
    <property type="match status" value="1"/>
</dbReference>
<keyword evidence="3" id="KW-0949">S-adenosyl-L-methionine</keyword>
<evidence type="ECO:0000313" key="6">
    <source>
        <dbReference type="Proteomes" id="UP001560296"/>
    </source>
</evidence>
<dbReference type="SUPFAM" id="SSF48452">
    <property type="entry name" value="TPR-like"/>
    <property type="match status" value="1"/>
</dbReference>
<dbReference type="PANTHER" id="PTHR24422">
    <property type="entry name" value="CHEMOTAXIS PROTEIN METHYLTRANSFERASE"/>
    <property type="match status" value="1"/>
</dbReference>
<keyword evidence="1 5" id="KW-0489">Methyltransferase</keyword>
<gene>
    <name evidence="5" type="ORF">AB5S05_18355</name>
</gene>
<dbReference type="SUPFAM" id="SSF53335">
    <property type="entry name" value="S-adenosyl-L-methionine-dependent methyltransferases"/>
    <property type="match status" value="1"/>
</dbReference>
<dbReference type="InterPro" id="IPR050903">
    <property type="entry name" value="Bact_Chemotaxis_MeTrfase"/>
</dbReference>
<keyword evidence="2" id="KW-0808">Transferase</keyword>
<dbReference type="SMART" id="SM00138">
    <property type="entry name" value="MeTrc"/>
    <property type="match status" value="1"/>
</dbReference>